<dbReference type="PANTHER" id="PTHR42047:SF1">
    <property type="entry name" value="PROTEIN, PUTATIVE (AFU_ORTHOLOGUE AFUA_6G03560)-RELATED"/>
    <property type="match status" value="1"/>
</dbReference>
<dbReference type="PANTHER" id="PTHR42047">
    <property type="entry name" value="PROTEIN, PUTATIVE (AFU_ORTHOLOGUE AFUA_6G03560)-RELATED"/>
    <property type="match status" value="1"/>
</dbReference>
<accession>A0A6A6D782</accession>
<keyword evidence="3" id="KW-1185">Reference proteome</keyword>
<name>A0A6A6D782_ZASCE</name>
<feature type="chain" id="PRO_5025387276" description="IgE-binding protein" evidence="1">
    <location>
        <begin position="16"/>
        <end position="186"/>
    </location>
</feature>
<keyword evidence="1" id="KW-0732">Signal</keyword>
<protein>
    <recommendedName>
        <fullName evidence="4">IgE-binding protein</fullName>
    </recommendedName>
</protein>
<organism evidence="2 3">
    <name type="scientific">Zasmidium cellare ATCC 36951</name>
    <dbReference type="NCBI Taxonomy" id="1080233"/>
    <lineage>
        <taxon>Eukaryota</taxon>
        <taxon>Fungi</taxon>
        <taxon>Dikarya</taxon>
        <taxon>Ascomycota</taxon>
        <taxon>Pezizomycotina</taxon>
        <taxon>Dothideomycetes</taxon>
        <taxon>Dothideomycetidae</taxon>
        <taxon>Mycosphaerellales</taxon>
        <taxon>Mycosphaerellaceae</taxon>
        <taxon>Zasmidium</taxon>
    </lineage>
</organism>
<dbReference type="OrthoDB" id="5430620at2759"/>
<evidence type="ECO:0000313" key="2">
    <source>
        <dbReference type="EMBL" id="KAF2174092.1"/>
    </source>
</evidence>
<evidence type="ECO:0000313" key="3">
    <source>
        <dbReference type="Proteomes" id="UP000799537"/>
    </source>
</evidence>
<dbReference type="InterPro" id="IPR052820">
    <property type="entry name" value="PhiA_domain"/>
</dbReference>
<reference evidence="2" key="1">
    <citation type="journal article" date="2020" name="Stud. Mycol.">
        <title>101 Dothideomycetes genomes: a test case for predicting lifestyles and emergence of pathogens.</title>
        <authorList>
            <person name="Haridas S."/>
            <person name="Albert R."/>
            <person name="Binder M."/>
            <person name="Bloem J."/>
            <person name="Labutti K."/>
            <person name="Salamov A."/>
            <person name="Andreopoulos B."/>
            <person name="Baker S."/>
            <person name="Barry K."/>
            <person name="Bills G."/>
            <person name="Bluhm B."/>
            <person name="Cannon C."/>
            <person name="Castanera R."/>
            <person name="Culley D."/>
            <person name="Daum C."/>
            <person name="Ezra D."/>
            <person name="Gonzalez J."/>
            <person name="Henrissat B."/>
            <person name="Kuo A."/>
            <person name="Liang C."/>
            <person name="Lipzen A."/>
            <person name="Lutzoni F."/>
            <person name="Magnuson J."/>
            <person name="Mondo S."/>
            <person name="Nolan M."/>
            <person name="Ohm R."/>
            <person name="Pangilinan J."/>
            <person name="Park H.-J."/>
            <person name="Ramirez L."/>
            <person name="Alfaro M."/>
            <person name="Sun H."/>
            <person name="Tritt A."/>
            <person name="Yoshinaga Y."/>
            <person name="Zwiers L.-H."/>
            <person name="Turgeon B."/>
            <person name="Goodwin S."/>
            <person name="Spatafora J."/>
            <person name="Crous P."/>
            <person name="Grigoriev I."/>
        </authorList>
    </citation>
    <scope>NUCLEOTIDE SEQUENCE</scope>
    <source>
        <strain evidence="2">ATCC 36951</strain>
    </source>
</reference>
<evidence type="ECO:0008006" key="4">
    <source>
        <dbReference type="Google" id="ProtNLM"/>
    </source>
</evidence>
<dbReference type="EMBL" id="ML993579">
    <property type="protein sequence ID" value="KAF2174092.1"/>
    <property type="molecule type" value="Genomic_DNA"/>
</dbReference>
<proteinExistence type="predicted"/>
<dbReference type="GeneID" id="54564373"/>
<gene>
    <name evidence="2" type="ORF">M409DRAFT_48971</name>
</gene>
<dbReference type="RefSeq" id="XP_033674981.1">
    <property type="nucleotide sequence ID" value="XM_033811101.1"/>
</dbReference>
<feature type="signal peptide" evidence="1">
    <location>
        <begin position="1"/>
        <end position="15"/>
    </location>
</feature>
<dbReference type="Proteomes" id="UP000799537">
    <property type="component" value="Unassembled WGS sequence"/>
</dbReference>
<sequence length="186" mass="19273">MKLLTLTALASSASASYFSLLAVRSASPMHYGTINANESGIWIGKDAGSYCPPSFAEQNITCPNTGRTVFSSSGVANGSLALGVSVPGAQQVYIDPAYGIVSFTQPHSAQMPEGSILEGWTFSNGSSFGTLSWSNGILFCSLSGNDSSVGPWQMYAALPQLHFGPACLGASLIASNESGPGAWEYL</sequence>
<evidence type="ECO:0000256" key="1">
    <source>
        <dbReference type="SAM" id="SignalP"/>
    </source>
</evidence>
<dbReference type="AlphaFoldDB" id="A0A6A6D782"/>